<dbReference type="InterPro" id="IPR029359">
    <property type="entry name" value="FAM181"/>
</dbReference>
<evidence type="ECO:0008006" key="4">
    <source>
        <dbReference type="Google" id="ProtNLM"/>
    </source>
</evidence>
<sequence length="413" mass="43295">MAVQAAPLAPHGHPFLPFGFSALPAGSLGDFGDLEKGFEEGSTLLLDGGTADGDPGDFKELLSFIDSASSNIKLALDKPVKSKRKVNHRKYLQKQIKRCNGIIGGTSGTQESSPNPSSQPSFTNSMNSSHPHQQLNVHKRTSVSLSPPSGGAIHSKPPQQPPNAHKRTTASLLPSSVTAAHCKPPFQQQKRTNPSLSPSSGGAVHCKPPQPSKRDASAATLVQSQSLAALFDSLQPSGVGLSSMQPEGGLGSSVPHVVGKKVPLRHRNLPPSFFTEPSHSLKEPGPEELFDLLEYGGLLPEQQQQTSETSVFAPSRLQTSELGLEGPGLYESLPLPALLYSTETPLRPLPALYGPAAPSDSGSGELTAAGPHLPSGAAFVPFFPDCPPLPAAYQYAPSGYSRNGAGALFQPLV</sequence>
<evidence type="ECO:0000256" key="1">
    <source>
        <dbReference type="SAM" id="MobiDB-lite"/>
    </source>
</evidence>
<dbReference type="Ensembl" id="ENSACAT00000037132.1">
    <property type="protein sequence ID" value="ENSACAP00000033966.1"/>
    <property type="gene ID" value="ENSACAG00000042796.1"/>
</dbReference>
<reference evidence="2 3" key="1">
    <citation type="submission" date="2009-12" db="EMBL/GenBank/DDBJ databases">
        <title>The Genome Sequence of Anolis carolinensis (Green Anole Lizard).</title>
        <authorList>
            <consortium name="The Genome Sequencing Platform"/>
            <person name="Di Palma F."/>
            <person name="Alfoldi J."/>
            <person name="Heiman D."/>
            <person name="Young S."/>
            <person name="Grabherr M."/>
            <person name="Johnson J."/>
            <person name="Lander E.S."/>
            <person name="Lindblad-Toh K."/>
        </authorList>
    </citation>
    <scope>NUCLEOTIDE SEQUENCE [LARGE SCALE GENOMIC DNA]</scope>
    <source>
        <strain evidence="2 3">JBL SC #1</strain>
    </source>
</reference>
<dbReference type="AlphaFoldDB" id="A0A803TFH6"/>
<proteinExistence type="predicted"/>
<dbReference type="OrthoDB" id="5981837at2759"/>
<feature type="compositionally biased region" description="Polar residues" evidence="1">
    <location>
        <begin position="126"/>
        <end position="147"/>
    </location>
</feature>
<evidence type="ECO:0000313" key="3">
    <source>
        <dbReference type="Proteomes" id="UP000001646"/>
    </source>
</evidence>
<dbReference type="KEGG" id="acs:103278456"/>
<dbReference type="Proteomes" id="UP000001646">
    <property type="component" value="Chromosome 3"/>
</dbReference>
<dbReference type="RefSeq" id="XP_008106372.1">
    <property type="nucleotide sequence ID" value="XM_008108165.3"/>
</dbReference>
<dbReference type="PANTHER" id="PTHR33766">
    <property type="entry name" value="PROTEIN FAM181B"/>
    <property type="match status" value="1"/>
</dbReference>
<feature type="region of interest" description="Disordered" evidence="1">
    <location>
        <begin position="98"/>
        <end position="167"/>
    </location>
</feature>
<dbReference type="PANTHER" id="PTHR33766:SF2">
    <property type="entry name" value="PROTEIN FAM181B"/>
    <property type="match status" value="1"/>
</dbReference>
<evidence type="ECO:0000313" key="2">
    <source>
        <dbReference type="Ensembl" id="ENSACAP00000033966.1"/>
    </source>
</evidence>
<dbReference type="RefSeq" id="XP_008106371.1">
    <property type="nucleotide sequence ID" value="XM_008108164.3"/>
</dbReference>
<protein>
    <recommendedName>
        <fullName evidence="4">Family with sequence similarity 181 member B</fullName>
    </recommendedName>
</protein>
<reference evidence="2" key="2">
    <citation type="submission" date="2025-08" db="UniProtKB">
        <authorList>
            <consortium name="Ensembl"/>
        </authorList>
    </citation>
    <scope>IDENTIFICATION</scope>
</reference>
<gene>
    <name evidence="2" type="primary">fam181b</name>
</gene>
<organism evidence="2 3">
    <name type="scientific">Anolis carolinensis</name>
    <name type="common">Green anole</name>
    <name type="synonym">American chameleon</name>
    <dbReference type="NCBI Taxonomy" id="28377"/>
    <lineage>
        <taxon>Eukaryota</taxon>
        <taxon>Metazoa</taxon>
        <taxon>Chordata</taxon>
        <taxon>Craniata</taxon>
        <taxon>Vertebrata</taxon>
        <taxon>Euteleostomi</taxon>
        <taxon>Lepidosauria</taxon>
        <taxon>Squamata</taxon>
        <taxon>Bifurcata</taxon>
        <taxon>Unidentata</taxon>
        <taxon>Episquamata</taxon>
        <taxon>Toxicofera</taxon>
        <taxon>Iguania</taxon>
        <taxon>Dactyloidae</taxon>
        <taxon>Anolis</taxon>
    </lineage>
</organism>
<accession>A0A803TFH6</accession>
<keyword evidence="3" id="KW-1185">Reference proteome</keyword>
<dbReference type="InParanoid" id="A0A803TFH6"/>
<feature type="compositionally biased region" description="Polar residues" evidence="1">
    <location>
        <begin position="186"/>
        <end position="200"/>
    </location>
</feature>
<dbReference type="Pfam" id="PF15238">
    <property type="entry name" value="TEADIR3"/>
    <property type="match status" value="1"/>
</dbReference>
<dbReference type="CTD" id="220382"/>
<feature type="compositionally biased region" description="Low complexity" evidence="1">
    <location>
        <begin position="109"/>
        <end position="125"/>
    </location>
</feature>
<feature type="region of interest" description="Disordered" evidence="1">
    <location>
        <begin position="185"/>
        <end position="219"/>
    </location>
</feature>
<dbReference type="GeneID" id="103278456"/>
<name>A0A803TFH6_ANOCA</name>
<reference evidence="2" key="3">
    <citation type="submission" date="2025-09" db="UniProtKB">
        <authorList>
            <consortium name="Ensembl"/>
        </authorList>
    </citation>
    <scope>IDENTIFICATION</scope>
</reference>
<dbReference type="InterPro" id="IPR053819">
    <property type="entry name" value="TEADIR3_omega_loop"/>
</dbReference>